<organism evidence="15 16">
    <name type="scientific">Roseateles oligotrophus</name>
    <dbReference type="NCBI Taxonomy" id="1769250"/>
    <lineage>
        <taxon>Bacteria</taxon>
        <taxon>Pseudomonadati</taxon>
        <taxon>Pseudomonadota</taxon>
        <taxon>Betaproteobacteria</taxon>
        <taxon>Burkholderiales</taxon>
        <taxon>Sphaerotilaceae</taxon>
        <taxon>Roseateles</taxon>
    </lineage>
</organism>
<dbReference type="NCBIfam" id="NF008312">
    <property type="entry name" value="PRK11100.1"/>
    <property type="match status" value="1"/>
</dbReference>
<dbReference type="CDD" id="cd06225">
    <property type="entry name" value="HAMP"/>
    <property type="match status" value="1"/>
</dbReference>
<dbReference type="PROSITE" id="PS50109">
    <property type="entry name" value="HIS_KIN"/>
    <property type="match status" value="1"/>
</dbReference>
<accession>A0A840L7F4</accession>
<dbReference type="SUPFAM" id="SSF55874">
    <property type="entry name" value="ATPase domain of HSP90 chaperone/DNA topoisomerase II/histidine kinase"/>
    <property type="match status" value="1"/>
</dbReference>
<evidence type="ECO:0000256" key="6">
    <source>
        <dbReference type="ARBA" id="ARBA00022679"/>
    </source>
</evidence>
<evidence type="ECO:0000256" key="8">
    <source>
        <dbReference type="ARBA" id="ARBA00022777"/>
    </source>
</evidence>
<dbReference type="Gene3D" id="6.10.340.10">
    <property type="match status" value="1"/>
</dbReference>
<dbReference type="RefSeq" id="WP_184297022.1">
    <property type="nucleotide sequence ID" value="NZ_JACHLP010000002.1"/>
</dbReference>
<gene>
    <name evidence="15" type="ORF">HNP55_001100</name>
</gene>
<keyword evidence="8 15" id="KW-0418">Kinase</keyword>
<keyword evidence="16" id="KW-1185">Reference proteome</keyword>
<dbReference type="InterPro" id="IPR003661">
    <property type="entry name" value="HisK_dim/P_dom"/>
</dbReference>
<proteinExistence type="predicted"/>
<dbReference type="PROSITE" id="PS50885">
    <property type="entry name" value="HAMP"/>
    <property type="match status" value="1"/>
</dbReference>
<dbReference type="CDD" id="cd00082">
    <property type="entry name" value="HisKA"/>
    <property type="match status" value="1"/>
</dbReference>
<dbReference type="EC" id="2.7.13.3" evidence="3"/>
<evidence type="ECO:0000259" key="14">
    <source>
        <dbReference type="PROSITE" id="PS50885"/>
    </source>
</evidence>
<dbReference type="Gene3D" id="3.30.565.10">
    <property type="entry name" value="Histidine kinase-like ATPase, C-terminal domain"/>
    <property type="match status" value="1"/>
</dbReference>
<dbReference type="SUPFAM" id="SSF47384">
    <property type="entry name" value="Homodimeric domain of signal transducing histidine kinase"/>
    <property type="match status" value="1"/>
</dbReference>
<evidence type="ECO:0000256" key="1">
    <source>
        <dbReference type="ARBA" id="ARBA00000085"/>
    </source>
</evidence>
<reference evidence="15 16" key="1">
    <citation type="submission" date="2020-08" db="EMBL/GenBank/DDBJ databases">
        <title>Functional genomics of gut bacteria from endangered species of beetles.</title>
        <authorList>
            <person name="Carlos-Shanley C."/>
        </authorList>
    </citation>
    <scope>NUCLEOTIDE SEQUENCE [LARGE SCALE GENOMIC DNA]</scope>
    <source>
        <strain evidence="15 16">S00239</strain>
    </source>
</reference>
<keyword evidence="11 12" id="KW-0472">Membrane</keyword>
<keyword evidence="5" id="KW-0597">Phosphoprotein</keyword>
<dbReference type="InterPro" id="IPR003594">
    <property type="entry name" value="HATPase_dom"/>
</dbReference>
<dbReference type="InterPro" id="IPR036890">
    <property type="entry name" value="HATPase_C_sf"/>
</dbReference>
<dbReference type="Pfam" id="PF00512">
    <property type="entry name" value="HisKA"/>
    <property type="match status" value="1"/>
</dbReference>
<dbReference type="Pfam" id="PF02518">
    <property type="entry name" value="HATPase_c"/>
    <property type="match status" value="1"/>
</dbReference>
<dbReference type="InterPro" id="IPR003660">
    <property type="entry name" value="HAMP_dom"/>
</dbReference>
<keyword evidence="4" id="KW-1003">Cell membrane</keyword>
<keyword evidence="6 15" id="KW-0808">Transferase</keyword>
<dbReference type="PRINTS" id="PR00344">
    <property type="entry name" value="BCTRLSENSOR"/>
</dbReference>
<dbReference type="EMBL" id="JACHLP010000002">
    <property type="protein sequence ID" value="MBB4842585.1"/>
    <property type="molecule type" value="Genomic_DNA"/>
</dbReference>
<dbReference type="Gene3D" id="3.30.450.20">
    <property type="entry name" value="PAS domain"/>
    <property type="match status" value="1"/>
</dbReference>
<dbReference type="InterPro" id="IPR029151">
    <property type="entry name" value="Sensor-like_sf"/>
</dbReference>
<feature type="transmembrane region" description="Helical" evidence="12">
    <location>
        <begin position="193"/>
        <end position="217"/>
    </location>
</feature>
<protein>
    <recommendedName>
        <fullName evidence="3">histidine kinase</fullName>
        <ecNumber evidence="3">2.7.13.3</ecNumber>
    </recommendedName>
</protein>
<evidence type="ECO:0000256" key="2">
    <source>
        <dbReference type="ARBA" id="ARBA00004651"/>
    </source>
</evidence>
<dbReference type="SMART" id="SM00388">
    <property type="entry name" value="HisKA"/>
    <property type="match status" value="1"/>
</dbReference>
<dbReference type="GO" id="GO:0000155">
    <property type="term" value="F:phosphorelay sensor kinase activity"/>
    <property type="evidence" value="ECO:0007669"/>
    <property type="project" value="InterPro"/>
</dbReference>
<dbReference type="GO" id="GO:0005886">
    <property type="term" value="C:plasma membrane"/>
    <property type="evidence" value="ECO:0007669"/>
    <property type="project" value="UniProtKB-SubCell"/>
</dbReference>
<evidence type="ECO:0000259" key="13">
    <source>
        <dbReference type="PROSITE" id="PS50109"/>
    </source>
</evidence>
<dbReference type="Proteomes" id="UP000562027">
    <property type="component" value="Unassembled WGS sequence"/>
</dbReference>
<feature type="domain" description="HAMP" evidence="14">
    <location>
        <begin position="213"/>
        <end position="264"/>
    </location>
</feature>
<evidence type="ECO:0000256" key="3">
    <source>
        <dbReference type="ARBA" id="ARBA00012438"/>
    </source>
</evidence>
<keyword evidence="9 12" id="KW-1133">Transmembrane helix</keyword>
<dbReference type="SUPFAM" id="SSF103190">
    <property type="entry name" value="Sensory domain-like"/>
    <property type="match status" value="1"/>
</dbReference>
<keyword evidence="10" id="KW-0902">Two-component regulatory system</keyword>
<evidence type="ECO:0000256" key="7">
    <source>
        <dbReference type="ARBA" id="ARBA00022692"/>
    </source>
</evidence>
<evidence type="ECO:0000256" key="9">
    <source>
        <dbReference type="ARBA" id="ARBA00022989"/>
    </source>
</evidence>
<dbReference type="InterPro" id="IPR036097">
    <property type="entry name" value="HisK_dim/P_sf"/>
</dbReference>
<comment type="subcellular location">
    <subcellularLocation>
        <location evidence="2">Cell membrane</location>
        <topology evidence="2">Multi-pass membrane protein</topology>
    </subcellularLocation>
</comment>
<dbReference type="CDD" id="cd00075">
    <property type="entry name" value="HATPase"/>
    <property type="match status" value="1"/>
</dbReference>
<dbReference type="PANTHER" id="PTHR45436">
    <property type="entry name" value="SENSOR HISTIDINE KINASE YKOH"/>
    <property type="match status" value="1"/>
</dbReference>
<dbReference type="Gene3D" id="1.10.287.130">
    <property type="match status" value="1"/>
</dbReference>
<evidence type="ECO:0000256" key="10">
    <source>
        <dbReference type="ARBA" id="ARBA00023012"/>
    </source>
</evidence>
<dbReference type="InterPro" id="IPR005467">
    <property type="entry name" value="His_kinase_dom"/>
</dbReference>
<name>A0A840L7F4_9BURK</name>
<evidence type="ECO:0000256" key="5">
    <source>
        <dbReference type="ARBA" id="ARBA00022553"/>
    </source>
</evidence>
<dbReference type="SMART" id="SM00304">
    <property type="entry name" value="HAMP"/>
    <property type="match status" value="1"/>
</dbReference>
<dbReference type="InterPro" id="IPR050428">
    <property type="entry name" value="TCS_sensor_his_kinase"/>
</dbReference>
<comment type="catalytic activity">
    <reaction evidence="1">
        <text>ATP + protein L-histidine = ADP + protein N-phospho-L-histidine.</text>
        <dbReference type="EC" id="2.7.13.3"/>
    </reaction>
</comment>
<dbReference type="PANTHER" id="PTHR45436:SF10">
    <property type="entry name" value="HISTIDINE KINASE"/>
    <property type="match status" value="1"/>
</dbReference>
<evidence type="ECO:0000313" key="15">
    <source>
        <dbReference type="EMBL" id="MBB4842585.1"/>
    </source>
</evidence>
<evidence type="ECO:0000256" key="11">
    <source>
        <dbReference type="ARBA" id="ARBA00023136"/>
    </source>
</evidence>
<evidence type="ECO:0000256" key="12">
    <source>
        <dbReference type="SAM" id="Phobius"/>
    </source>
</evidence>
<dbReference type="SMART" id="SM00387">
    <property type="entry name" value="HATPase_c"/>
    <property type="match status" value="1"/>
</dbReference>
<feature type="domain" description="Histidine kinase" evidence="13">
    <location>
        <begin position="271"/>
        <end position="484"/>
    </location>
</feature>
<keyword evidence="7 12" id="KW-0812">Transmembrane</keyword>
<sequence>MKLGLRLFLAFFLIAGLSAFFILRVILAEVKPSVREVMEDLMVDSANVLAVLAVDELQAHAQGSGPPLADSRLAQQLREYAQRPVDAQIWGLRKQSLDFRIYLTDAKGQVLLDTGERPAVGQDYSRWRDVALALRGEYGARTSRTVQNDDSSHVMYVAAPVHAPGRGELLGVLTVAKPLATVQRFIDRAEQRILFAGLFLLGLSLLIGVAVTAWLVLTVRRLRDYAQQVQAGGQRQAVPQVSGELGELAQAMDAMRARLEGREHIEQTVRALTHELKSPLAALRGAGELLQEELAAPDRQRFASQVVEQSERLRELVDRMLELSKLELQSAPAHPERVQLEALLQRVLARAEPRLSQRGLRLQWLQREAIALQADPEQLELALSNLLGNALDFAPPGSALELRLWREPGRACFSLRDQGPGVPALVWAQLGQRFFSTPRPDGGGKGSGLGLAIARQVALLHGGGLRFEAAEPGLRVIFTLASHST</sequence>
<comment type="caution">
    <text evidence="15">The sequence shown here is derived from an EMBL/GenBank/DDBJ whole genome shotgun (WGS) entry which is preliminary data.</text>
</comment>
<evidence type="ECO:0000313" key="16">
    <source>
        <dbReference type="Proteomes" id="UP000562027"/>
    </source>
</evidence>
<evidence type="ECO:0000256" key="4">
    <source>
        <dbReference type="ARBA" id="ARBA00022475"/>
    </source>
</evidence>
<dbReference type="AlphaFoldDB" id="A0A840L7F4"/>
<dbReference type="InterPro" id="IPR004358">
    <property type="entry name" value="Sig_transdc_His_kin-like_C"/>
</dbReference>